<evidence type="ECO:0000256" key="5">
    <source>
        <dbReference type="ARBA" id="ARBA00023136"/>
    </source>
</evidence>
<feature type="transmembrane region" description="Helical" evidence="6">
    <location>
        <begin position="156"/>
        <end position="175"/>
    </location>
</feature>
<reference evidence="8 9" key="1">
    <citation type="journal article" date="2009" name="Nature">
        <title>Evolution of pathogenicity and sexual reproduction in eight Candida genomes.</title>
        <authorList>
            <person name="Butler G."/>
            <person name="Rasmussen M.D."/>
            <person name="Lin M.F."/>
            <person name="Santos M.A."/>
            <person name="Sakthikumar S."/>
            <person name="Munro C.A."/>
            <person name="Rheinbay E."/>
            <person name="Grabherr M."/>
            <person name="Forche A."/>
            <person name="Reedy J.L."/>
            <person name="Agrafioti I."/>
            <person name="Arnaud M.B."/>
            <person name="Bates S."/>
            <person name="Brown A.J."/>
            <person name="Brunke S."/>
            <person name="Costanzo M.C."/>
            <person name="Fitzpatrick D.A."/>
            <person name="de Groot P.W."/>
            <person name="Harris D."/>
            <person name="Hoyer L.L."/>
            <person name="Hube B."/>
            <person name="Klis F.M."/>
            <person name="Kodira C."/>
            <person name="Lennard N."/>
            <person name="Logue M.E."/>
            <person name="Martin R."/>
            <person name="Neiman A.M."/>
            <person name="Nikolaou E."/>
            <person name="Quail M.A."/>
            <person name="Quinn J."/>
            <person name="Santos M.C."/>
            <person name="Schmitzberger F.F."/>
            <person name="Sherlock G."/>
            <person name="Shah P."/>
            <person name="Silverstein K.A."/>
            <person name="Skrzypek M.S."/>
            <person name="Soll D."/>
            <person name="Staggs R."/>
            <person name="Stansfield I."/>
            <person name="Stumpf M.P."/>
            <person name="Sudbery P.E."/>
            <person name="Srikantha T."/>
            <person name="Zeng Q."/>
            <person name="Berman J."/>
            <person name="Berriman M."/>
            <person name="Heitman J."/>
            <person name="Gow N.A."/>
            <person name="Lorenz M.C."/>
            <person name="Birren B.W."/>
            <person name="Kellis M."/>
            <person name="Cuomo C.A."/>
        </authorList>
    </citation>
    <scope>NUCLEOTIDE SEQUENCE [LARGE SCALE GENOMIC DNA]</scope>
    <source>
        <strain evidence="9">ATCC MYA-3404 / T1</strain>
    </source>
</reference>
<dbReference type="VEuPathDB" id="FungiDB:CTRG_02559"/>
<feature type="transmembrane region" description="Helical" evidence="6">
    <location>
        <begin position="269"/>
        <end position="292"/>
    </location>
</feature>
<dbReference type="Gene3D" id="1.20.1740.10">
    <property type="entry name" value="Amino acid/polyamine transporter I"/>
    <property type="match status" value="1"/>
</dbReference>
<comment type="similarity">
    <text evidence="2">Belongs to the amino acid/polyamine transporter 2 family.</text>
</comment>
<feature type="domain" description="Amino acid transporter transmembrane" evidence="7">
    <location>
        <begin position="46"/>
        <end position="410"/>
    </location>
</feature>
<keyword evidence="9" id="KW-1185">Reference proteome</keyword>
<dbReference type="Pfam" id="PF01490">
    <property type="entry name" value="Aa_trans"/>
    <property type="match status" value="1"/>
</dbReference>
<gene>
    <name evidence="8" type="ORF">CTRG_02559</name>
</gene>
<dbReference type="EMBL" id="GG692397">
    <property type="protein sequence ID" value="EER33741.1"/>
    <property type="molecule type" value="Genomic_DNA"/>
</dbReference>
<dbReference type="InterPro" id="IPR013057">
    <property type="entry name" value="AA_transpt_TM"/>
</dbReference>
<evidence type="ECO:0000256" key="4">
    <source>
        <dbReference type="ARBA" id="ARBA00022989"/>
    </source>
</evidence>
<keyword evidence="4 6" id="KW-1133">Transmembrane helix</keyword>
<feature type="transmembrane region" description="Helical" evidence="6">
    <location>
        <begin position="187"/>
        <end position="208"/>
    </location>
</feature>
<evidence type="ECO:0000256" key="6">
    <source>
        <dbReference type="SAM" id="Phobius"/>
    </source>
</evidence>
<evidence type="ECO:0000256" key="3">
    <source>
        <dbReference type="ARBA" id="ARBA00022692"/>
    </source>
</evidence>
<dbReference type="KEGG" id="ctp:CTRG_02559"/>
<dbReference type="Proteomes" id="UP000002037">
    <property type="component" value="Unassembled WGS sequence"/>
</dbReference>
<dbReference type="eggNOG" id="KOG1304">
    <property type="taxonomic scope" value="Eukaryota"/>
</dbReference>
<keyword evidence="5 6" id="KW-0472">Membrane</keyword>
<evidence type="ECO:0000256" key="2">
    <source>
        <dbReference type="ARBA" id="ARBA00008066"/>
    </source>
</evidence>
<dbReference type="GO" id="GO:0016020">
    <property type="term" value="C:membrane"/>
    <property type="evidence" value="ECO:0007669"/>
    <property type="project" value="UniProtKB-SubCell"/>
</dbReference>
<organism evidence="8 9">
    <name type="scientific">Candida tropicalis (strain ATCC MYA-3404 / T1)</name>
    <name type="common">Yeast</name>
    <dbReference type="NCBI Taxonomy" id="294747"/>
    <lineage>
        <taxon>Eukaryota</taxon>
        <taxon>Fungi</taxon>
        <taxon>Dikarya</taxon>
        <taxon>Ascomycota</taxon>
        <taxon>Saccharomycotina</taxon>
        <taxon>Pichiomycetes</taxon>
        <taxon>Debaryomycetaceae</taxon>
        <taxon>Candida/Lodderomyces clade</taxon>
        <taxon>Candida</taxon>
    </lineage>
</organism>
<accession>C5M837</accession>
<dbReference type="RefSeq" id="XP_002548262.1">
    <property type="nucleotide sequence ID" value="XM_002548216.1"/>
</dbReference>
<feature type="transmembrane region" description="Helical" evidence="6">
    <location>
        <begin position="358"/>
        <end position="380"/>
    </location>
</feature>
<feature type="transmembrane region" description="Helical" evidence="6">
    <location>
        <begin position="122"/>
        <end position="144"/>
    </location>
</feature>
<protein>
    <recommendedName>
        <fullName evidence="7">Amino acid transporter transmembrane domain-containing protein</fullName>
    </recommendedName>
</protein>
<dbReference type="HOGENOM" id="CLU_027816_0_1_1"/>
<evidence type="ECO:0000313" key="8">
    <source>
        <dbReference type="EMBL" id="EER33741.1"/>
    </source>
</evidence>
<dbReference type="PANTHER" id="PTHR22950">
    <property type="entry name" value="AMINO ACID TRANSPORTER"/>
    <property type="match status" value="1"/>
</dbReference>
<keyword evidence="3 6" id="KW-0812">Transmembrane</keyword>
<comment type="subcellular location">
    <subcellularLocation>
        <location evidence="1">Membrane</location>
        <topology evidence="1">Multi-pass membrane protein</topology>
    </subcellularLocation>
</comment>
<evidence type="ECO:0000256" key="1">
    <source>
        <dbReference type="ARBA" id="ARBA00004141"/>
    </source>
</evidence>
<name>C5M837_CANTT</name>
<dbReference type="AlphaFoldDB" id="C5M837"/>
<evidence type="ECO:0000313" key="9">
    <source>
        <dbReference type="Proteomes" id="UP000002037"/>
    </source>
</evidence>
<dbReference type="GeneID" id="8299158"/>
<dbReference type="FunFam" id="1.20.1740.10:FF:000039">
    <property type="entry name" value="Neutral amino acid transporter (Eurofung)"/>
    <property type="match status" value="1"/>
</dbReference>
<dbReference type="GO" id="GO:0015179">
    <property type="term" value="F:L-amino acid transmembrane transporter activity"/>
    <property type="evidence" value="ECO:0007669"/>
    <property type="project" value="TreeGrafter"/>
</dbReference>
<feature type="transmembrane region" description="Helical" evidence="6">
    <location>
        <begin position="386"/>
        <end position="405"/>
    </location>
</feature>
<feature type="transmembrane region" description="Helical" evidence="6">
    <location>
        <begin position="77"/>
        <end position="101"/>
    </location>
</feature>
<dbReference type="OrthoDB" id="294730at2759"/>
<proteinExistence type="inferred from homology"/>
<dbReference type="PANTHER" id="PTHR22950:SF20">
    <property type="entry name" value="AMINO ACID TRANSPORTER (EUROFUNG)"/>
    <property type="match status" value="1"/>
</dbReference>
<sequence>METTMLFKEETTLVIDQIDEESISTDDYLRKEIEVDQDHDINYRSCSWYKTAGLLLCEYICLATLSFPWSYSVLGLGLGLIVTVIVSLICFYTGLIISDYCAAYPHLSDICDIGRHLVGPKWVWHLTAVSFLIFNLLIQALHVLVGEKYLNTISDNKTLCSVVFGVVSAIACFIFSLPRTFSHMSGVAYFASGTMLIAMILAMIFAGIQEHPYRYDEKTPVTWNVWPAEGESYVNIMSAILNIVFTFAGQITYPSFISQMKRPRDFKKALIVVTILELITYALVGSIIYVYVGDAYITAPAFGSLTGKYKKIAYSFAVPTIVFLGSLFGNISSQFVFQHVFNKESVHRNSHTITGWSVWVGLNVVLWVLAFVVAEVIPFFSDLLGLMSSLFCCFFGFIFWALAYFKLKKLYYFKKTGEETSLYQLFKDGNLVTKTEFILNAFIFSLGWYILGPGLYATVQSIIWSYQKNLYGRPFSCVSNAI</sequence>
<feature type="transmembrane region" description="Helical" evidence="6">
    <location>
        <begin position="437"/>
        <end position="459"/>
    </location>
</feature>
<feature type="transmembrane region" description="Helical" evidence="6">
    <location>
        <begin position="312"/>
        <end position="337"/>
    </location>
</feature>
<evidence type="ECO:0000259" key="7">
    <source>
        <dbReference type="Pfam" id="PF01490"/>
    </source>
</evidence>